<protein>
    <submittedName>
        <fullName evidence="1">Uncharacterized protein</fullName>
    </submittedName>
</protein>
<organism evidence="1 2">
    <name type="scientific">Araneus ventricosus</name>
    <name type="common">Orbweaver spider</name>
    <name type="synonym">Epeira ventricosa</name>
    <dbReference type="NCBI Taxonomy" id="182803"/>
    <lineage>
        <taxon>Eukaryota</taxon>
        <taxon>Metazoa</taxon>
        <taxon>Ecdysozoa</taxon>
        <taxon>Arthropoda</taxon>
        <taxon>Chelicerata</taxon>
        <taxon>Arachnida</taxon>
        <taxon>Araneae</taxon>
        <taxon>Araneomorphae</taxon>
        <taxon>Entelegynae</taxon>
        <taxon>Araneoidea</taxon>
        <taxon>Araneidae</taxon>
        <taxon>Araneus</taxon>
    </lineage>
</organism>
<dbReference type="EMBL" id="BGPR01175199">
    <property type="protein sequence ID" value="GBM44419.1"/>
    <property type="molecule type" value="Genomic_DNA"/>
</dbReference>
<gene>
    <name evidence="1" type="ORF">AVEN_142645_1</name>
</gene>
<evidence type="ECO:0000313" key="2">
    <source>
        <dbReference type="Proteomes" id="UP000499080"/>
    </source>
</evidence>
<accession>A0A4Y2FVM1</accession>
<sequence length="69" mass="7521">FVDESEMVSSVGEFTILSRRTTPPTHGQFLDVLRSGISPSRELKAVEVSYARASLSSSDLTSRLTSDSE</sequence>
<evidence type="ECO:0000313" key="1">
    <source>
        <dbReference type="EMBL" id="GBM44419.1"/>
    </source>
</evidence>
<reference evidence="1 2" key="1">
    <citation type="journal article" date="2019" name="Sci. Rep.">
        <title>Orb-weaving spider Araneus ventricosus genome elucidates the spidroin gene catalogue.</title>
        <authorList>
            <person name="Kono N."/>
            <person name="Nakamura H."/>
            <person name="Ohtoshi R."/>
            <person name="Moran D.A.P."/>
            <person name="Shinohara A."/>
            <person name="Yoshida Y."/>
            <person name="Fujiwara M."/>
            <person name="Mori M."/>
            <person name="Tomita M."/>
            <person name="Arakawa K."/>
        </authorList>
    </citation>
    <scope>NUCLEOTIDE SEQUENCE [LARGE SCALE GENOMIC DNA]</scope>
</reference>
<feature type="non-terminal residue" evidence="1">
    <location>
        <position position="1"/>
    </location>
</feature>
<dbReference type="Proteomes" id="UP000499080">
    <property type="component" value="Unassembled WGS sequence"/>
</dbReference>
<keyword evidence="2" id="KW-1185">Reference proteome</keyword>
<dbReference type="AlphaFoldDB" id="A0A4Y2FVM1"/>
<name>A0A4Y2FVM1_ARAVE</name>
<proteinExistence type="predicted"/>
<comment type="caution">
    <text evidence="1">The sequence shown here is derived from an EMBL/GenBank/DDBJ whole genome shotgun (WGS) entry which is preliminary data.</text>
</comment>